<reference evidence="1 2" key="1">
    <citation type="submission" date="2019-02" db="EMBL/GenBank/DDBJ databases">
        <title>Genomic Encyclopedia of Type Strains, Phase IV (KMG-IV): sequencing the most valuable type-strain genomes for metagenomic binning, comparative biology and taxonomic classification.</title>
        <authorList>
            <person name="Goeker M."/>
        </authorList>
    </citation>
    <scope>NUCLEOTIDE SEQUENCE [LARGE SCALE GENOMIC DNA]</scope>
    <source>
        <strain evidence="1 2">DSM 21223</strain>
    </source>
</reference>
<dbReference type="Gene3D" id="3.30.420.130">
    <property type="entry name" value="Dinitrogenase iron-molybdenum cofactor biosynthesis domain"/>
    <property type="match status" value="1"/>
</dbReference>
<gene>
    <name evidence="1" type="ORF">EV678_2564</name>
</gene>
<dbReference type="SUPFAM" id="SSF53146">
    <property type="entry name" value="Nitrogenase accessory factor-like"/>
    <property type="match status" value="1"/>
</dbReference>
<proteinExistence type="predicted"/>
<keyword evidence="2" id="KW-1185">Reference proteome</keyword>
<dbReference type="Proteomes" id="UP000292136">
    <property type="component" value="Unassembled WGS sequence"/>
</dbReference>
<evidence type="ECO:0000313" key="2">
    <source>
        <dbReference type="Proteomes" id="UP000292136"/>
    </source>
</evidence>
<organism evidence="1 2">
    <name type="scientific">Azospira oryzae</name>
    <dbReference type="NCBI Taxonomy" id="146939"/>
    <lineage>
        <taxon>Bacteria</taxon>
        <taxon>Pseudomonadati</taxon>
        <taxon>Pseudomonadota</taxon>
        <taxon>Betaproteobacteria</taxon>
        <taxon>Rhodocyclales</taxon>
        <taxon>Rhodocyclaceae</taxon>
        <taxon>Azospira</taxon>
    </lineage>
</organism>
<comment type="caution">
    <text evidence="1">The sequence shown here is derived from an EMBL/GenBank/DDBJ whole genome shotgun (WGS) entry which is preliminary data.</text>
</comment>
<evidence type="ECO:0000313" key="1">
    <source>
        <dbReference type="EMBL" id="RZT76685.1"/>
    </source>
</evidence>
<dbReference type="EMBL" id="SHKM01000002">
    <property type="protein sequence ID" value="RZT76685.1"/>
    <property type="molecule type" value="Genomic_DNA"/>
</dbReference>
<name>A0ABY0IPQ3_9RHOO</name>
<protein>
    <submittedName>
        <fullName evidence="1">Fe-Mo cluster-binding NifX family protein</fullName>
    </submittedName>
</protein>
<dbReference type="InterPro" id="IPR036105">
    <property type="entry name" value="DiNase_FeMo-co_biosyn_sf"/>
</dbReference>
<dbReference type="RefSeq" id="WP_130459787.1">
    <property type="nucleotide sequence ID" value="NZ_SHKM01000002.1"/>
</dbReference>
<accession>A0ABY0IPQ3</accession>
<sequence>MKIAIAAKDFATVSSHAGQARQWLLYDCRPGAPLPAGERIELAKEQVIHHFDDNGPHPLDGVEVVIAASAGDGFIRHMAKRGAQVLLTGETDPAAALARVLAGEVLPDTRFDPTLILCKLKDLLTSRH</sequence>